<reference evidence="3 4" key="1">
    <citation type="submission" date="2018-08" db="EMBL/GenBank/DDBJ databases">
        <title>Genome Sequence of Clavibacter michiganensis Subspecies type strains, and the Atypical Peach-Colored Strains Isolated from Tomato.</title>
        <authorList>
            <person name="Osdaghi E."/>
            <person name="Portier P."/>
            <person name="Briand M."/>
            <person name="Jacques M.-A."/>
        </authorList>
    </citation>
    <scope>NUCLEOTIDE SEQUENCE [LARGE SCALE GENOMIC DNA]</scope>
    <source>
        <strain evidence="3 4">CFBP 8216</strain>
    </source>
</reference>
<gene>
    <name evidence="3" type="ORF">DZF98_00125</name>
</gene>
<evidence type="ECO:0000313" key="3">
    <source>
        <dbReference type="EMBL" id="RII94864.1"/>
    </source>
</evidence>
<dbReference type="SUPFAM" id="SSF51430">
    <property type="entry name" value="NAD(P)-linked oxidoreductase"/>
    <property type="match status" value="1"/>
</dbReference>
<dbReference type="InterPro" id="IPR023210">
    <property type="entry name" value="NADP_OxRdtase_dom"/>
</dbReference>
<dbReference type="PANTHER" id="PTHR43364:SF4">
    <property type="entry name" value="NAD(P)-LINKED OXIDOREDUCTASE SUPERFAMILY PROTEIN"/>
    <property type="match status" value="1"/>
</dbReference>
<evidence type="ECO:0000313" key="4">
    <source>
        <dbReference type="Proteomes" id="UP000265355"/>
    </source>
</evidence>
<comment type="caution">
    <text evidence="3">The sequence shown here is derived from an EMBL/GenBank/DDBJ whole genome shotgun (WGS) entry which is preliminary data.</text>
</comment>
<protein>
    <submittedName>
        <fullName evidence="3">Aldo/keto reductase</fullName>
    </submittedName>
</protein>
<keyword evidence="1" id="KW-0560">Oxidoreductase</keyword>
<dbReference type="PANTHER" id="PTHR43364">
    <property type="entry name" value="NADH-SPECIFIC METHYLGLYOXAL REDUCTASE-RELATED"/>
    <property type="match status" value="1"/>
</dbReference>
<sequence length="342" mass="36906">MQLRYKAFGNTGLMVSEVGIGSMNLFDEKGPGGASDDASRAILDEYVSQGGNLIDTADVYGRGHVEGMLGKHLHSKRDTILLSTKVGLSRSPSDVNAGGLSRKSIHNALAESLKRLSTDYIDILWAHTLDTLTPREQVISALEDEQRAGNILHFGVSNWPAWQTAAAHMLSVSSRGHGISGIQVKYNLLDRDVETELLPMAHDLGLAVTTWAPLAGGVLSGKYSDESSGGPSRFNDLQRLPDALRRTAAMRVRSLAAEAQLTPAQLALNWLVSKTSPIVFPILGARTHDQLTNNLLQLDAEVPNHVSAAIEQIAAPEPRYPYTFLDAQRASGSVRGRLTAIN</sequence>
<feature type="domain" description="NADP-dependent oxidoreductase" evidence="2">
    <location>
        <begin position="18"/>
        <end position="313"/>
    </location>
</feature>
<dbReference type="Pfam" id="PF00248">
    <property type="entry name" value="Aldo_ket_red"/>
    <property type="match status" value="1"/>
</dbReference>
<dbReference type="InterPro" id="IPR036812">
    <property type="entry name" value="NAD(P)_OxRdtase_dom_sf"/>
</dbReference>
<dbReference type="Proteomes" id="UP000265355">
    <property type="component" value="Unassembled WGS sequence"/>
</dbReference>
<dbReference type="Gene3D" id="3.20.20.100">
    <property type="entry name" value="NADP-dependent oxidoreductase domain"/>
    <property type="match status" value="1"/>
</dbReference>
<accession>A0ABX9NAC7</accession>
<dbReference type="InterPro" id="IPR050523">
    <property type="entry name" value="AKR_Detox_Biosynth"/>
</dbReference>
<organism evidence="3 4">
    <name type="scientific">Clavibacter californiensis</name>
    <dbReference type="NCBI Taxonomy" id="1401995"/>
    <lineage>
        <taxon>Bacteria</taxon>
        <taxon>Bacillati</taxon>
        <taxon>Actinomycetota</taxon>
        <taxon>Actinomycetes</taxon>
        <taxon>Micrococcales</taxon>
        <taxon>Microbacteriaceae</taxon>
        <taxon>Clavibacter</taxon>
    </lineage>
</organism>
<evidence type="ECO:0000256" key="1">
    <source>
        <dbReference type="ARBA" id="ARBA00023002"/>
    </source>
</evidence>
<proteinExistence type="predicted"/>
<evidence type="ECO:0000259" key="2">
    <source>
        <dbReference type="Pfam" id="PF00248"/>
    </source>
</evidence>
<name>A0ABX9NAC7_9MICO</name>
<dbReference type="EMBL" id="QWEE01000001">
    <property type="protein sequence ID" value="RII94864.1"/>
    <property type="molecule type" value="Genomic_DNA"/>
</dbReference>
<keyword evidence="4" id="KW-1185">Reference proteome</keyword>